<keyword evidence="9" id="KW-0805">Transcription regulation</keyword>
<organism evidence="17 18">
    <name type="scientific">Octopus vulgaris</name>
    <name type="common">Common octopus</name>
    <dbReference type="NCBI Taxonomy" id="6645"/>
    <lineage>
        <taxon>Eukaryota</taxon>
        <taxon>Metazoa</taxon>
        <taxon>Spiralia</taxon>
        <taxon>Lophotrochozoa</taxon>
        <taxon>Mollusca</taxon>
        <taxon>Cephalopoda</taxon>
        <taxon>Coleoidea</taxon>
        <taxon>Octopodiformes</taxon>
        <taxon>Octopoda</taxon>
        <taxon>Incirrata</taxon>
        <taxon>Octopodidae</taxon>
        <taxon>Octopus</taxon>
    </lineage>
</organism>
<dbReference type="InterPro" id="IPR055469">
    <property type="entry name" value="DUF7041"/>
</dbReference>
<dbReference type="InterPro" id="IPR036361">
    <property type="entry name" value="SAP_dom_sf"/>
</dbReference>
<feature type="compositionally biased region" description="Polar residues" evidence="14">
    <location>
        <begin position="617"/>
        <end position="626"/>
    </location>
</feature>
<keyword evidence="5" id="KW-0597">Phosphoprotein</keyword>
<evidence type="ECO:0000256" key="1">
    <source>
        <dbReference type="ARBA" id="ARBA00004123"/>
    </source>
</evidence>
<evidence type="ECO:0000259" key="15">
    <source>
        <dbReference type="PROSITE" id="PS50102"/>
    </source>
</evidence>
<evidence type="ECO:0000256" key="5">
    <source>
        <dbReference type="ARBA" id="ARBA00022553"/>
    </source>
</evidence>
<comment type="subcellular location">
    <subcellularLocation>
        <location evidence="1">Nucleus</location>
    </subcellularLocation>
</comment>
<feature type="compositionally biased region" description="Basic and acidic residues" evidence="14">
    <location>
        <begin position="453"/>
        <end position="468"/>
    </location>
</feature>
<dbReference type="InterPro" id="IPR003034">
    <property type="entry name" value="SAP_dom"/>
</dbReference>
<dbReference type="InterPro" id="IPR000504">
    <property type="entry name" value="RRM_dom"/>
</dbReference>
<dbReference type="Pfam" id="PF00076">
    <property type="entry name" value="RRM_1"/>
    <property type="match status" value="1"/>
</dbReference>
<sequence length="1327" mass="150482">MATLLKEVGDEKEQKEIDDVKEQKEVDDEKEQRESETRGVITSISKQDFEIPMPTAEIPYTRSISSLTIPPFFTNYPDLWFVQVEALFLINGITCEATRFAYIVSSLPYNVIQKVRDLLVAPPNSVSYATLKEELIKRTSISQEERFNQLLFGEKLEDQKPSQLLHHMRYLLADNTMSKEFFKELFFAKLPAKTKMILVVFKNQQSVEKLAEVADRIEEITSSASTVTKVATKLPATSCLSPYNSKPEKEDLQKEALPIQIQPLEIDRVKYRSSSESSCSSSLSKSVDWKCWYHRKFGSNARHCVQPCSFSPKNNTSEKLIDLRVVDLRNELEKRGLDKSGVKAVLLERLEQALKSEGETLEHTEGSKEKADTVPTNATDLGENEVLSEDKFQEESEPTDVLQNKSTADNMDEKDAETSGVFSNTNPDTDSLLPGKTSVEDLSENQVLSSDTKPSDMLRNDTSDKDQFVEELPATTLDTNKETDAALQGESDDPLKNAMALPEQSSSSAETNTKEEKSEMSTSTENNTKEEDNKMSLSAENNTKEKRNSEMSSSTENNSKEENSEKSSSSASVKSTTSQKCNEIKGDKVAKTAVSESLPSTPRVKRKAPFALKDTVSMDTSNTQQGEENESLIVHVDDTQNDLDADLVASKDKVRGKTEAKKTDGSKVEERAKGKTEGGQTEKKADEKKDDKDVKSKSSSDSKPKVLKSIKSNNQNSRNLWVSGLASSTRATDLKKLFTTYGKVVGAKVVTNARSPGARCYGFVTMSSSHEATKCIQHLNQTELHGRMISVERARNEPGAQIIKMPETKTAEKKGEKAEVKKDEKKVGDKKEGVKKVDKKEPKKDDKDKRLLNRRDDKYRRISSRRSDKDRKTSSRKDDKKLPCNSSSHHKPSDKTHVTTPNKSTAKPTTSLKPATKEDSEKSAKPASPSSASIKEKASGTPKPKSQGSTTSSAKKDILSFDQIKKERERQRLHQRRRRLKEQERRHLRKLDQARSLQQDFDRKQKEKALKLERVREDLRRERQRLEKELLQTERYKLAQEFLERERVREEQHRAELMRLEEMRRSMKRPYEEELWDEPKRSRMSNSSNPSRFELPFQNESRYREYEHADDERRVECYERRESRTLDGGGHFDERKEREMTRREVSHVRNIRERNERRTDVRSRTDENFNRTPYEFRRDTGLSRERFISSDQGRDSDRRNISAHDRLGRVRSSPVGGPDQRPWGSGGVDRKVDNWSHMQGNVGNSGMNRSNGRWLGDSMNTTGHNATGAFVDNGRPGNNEGMGQNSRPGNMFSSSQSQGGMMMNTHGGGNFGGNNMGGRMQQPCFDA</sequence>
<dbReference type="InterPro" id="IPR035979">
    <property type="entry name" value="RBD_domain_sf"/>
</dbReference>
<keyword evidence="10" id="KW-0238">DNA-binding</keyword>
<feature type="compositionally biased region" description="Polar residues" evidence="14">
    <location>
        <begin position="898"/>
        <end position="913"/>
    </location>
</feature>
<feature type="compositionally biased region" description="Basic and acidic residues" evidence="14">
    <location>
        <begin position="1183"/>
        <end position="1208"/>
    </location>
</feature>
<evidence type="ECO:0000259" key="16">
    <source>
        <dbReference type="PROSITE" id="PS50800"/>
    </source>
</evidence>
<keyword evidence="4" id="KW-1017">Isopeptide bond</keyword>
<evidence type="ECO:0000256" key="9">
    <source>
        <dbReference type="ARBA" id="ARBA00023015"/>
    </source>
</evidence>
<proteinExistence type="predicted"/>
<keyword evidence="6" id="KW-0832">Ubl conjugation</keyword>
<dbReference type="SUPFAM" id="SSF54928">
    <property type="entry name" value="RNA-binding domain, RBD"/>
    <property type="match status" value="1"/>
</dbReference>
<dbReference type="PANTHER" id="PTHR15683:SF8">
    <property type="entry name" value="SCAFFOLD ATTACHMENT FACTOR B, ISOFORM B"/>
    <property type="match status" value="1"/>
</dbReference>
<feature type="compositionally biased region" description="Basic and acidic residues" evidence="14">
    <location>
        <begin position="915"/>
        <end position="924"/>
    </location>
</feature>
<evidence type="ECO:0000256" key="13">
    <source>
        <dbReference type="PROSITE-ProRule" id="PRU00176"/>
    </source>
</evidence>
<feature type="compositionally biased region" description="Basic and acidic residues" evidence="14">
    <location>
        <begin position="357"/>
        <end position="372"/>
    </location>
</feature>
<dbReference type="GO" id="GO:0005634">
    <property type="term" value="C:nucleus"/>
    <property type="evidence" value="ECO:0007669"/>
    <property type="project" value="UniProtKB-SubCell"/>
</dbReference>
<dbReference type="Pfam" id="PF02037">
    <property type="entry name" value="SAP"/>
    <property type="match status" value="1"/>
</dbReference>
<feature type="compositionally biased region" description="Basic and acidic residues" evidence="14">
    <location>
        <begin position="981"/>
        <end position="993"/>
    </location>
</feature>
<evidence type="ECO:0000313" key="17">
    <source>
        <dbReference type="EMBL" id="CAI9735052.1"/>
    </source>
</evidence>
<dbReference type="GO" id="GO:0006357">
    <property type="term" value="P:regulation of transcription by RNA polymerase II"/>
    <property type="evidence" value="ECO:0007669"/>
    <property type="project" value="TreeGrafter"/>
</dbReference>
<feature type="region of interest" description="Disordered" evidence="14">
    <location>
        <begin position="1"/>
        <end position="39"/>
    </location>
</feature>
<feature type="compositionally biased region" description="Polar residues" evidence="14">
    <location>
        <begin position="420"/>
        <end position="429"/>
    </location>
</feature>
<evidence type="ECO:0000256" key="4">
    <source>
        <dbReference type="ARBA" id="ARBA00022499"/>
    </source>
</evidence>
<keyword evidence="3" id="KW-0678">Repressor</keyword>
<dbReference type="GO" id="GO:0043565">
    <property type="term" value="F:sequence-specific DNA binding"/>
    <property type="evidence" value="ECO:0007669"/>
    <property type="project" value="TreeGrafter"/>
</dbReference>
<feature type="compositionally biased region" description="Polar residues" evidence="14">
    <location>
        <begin position="944"/>
        <end position="953"/>
    </location>
</feature>
<feature type="compositionally biased region" description="Low complexity" evidence="14">
    <location>
        <begin position="566"/>
        <end position="578"/>
    </location>
</feature>
<dbReference type="InterPro" id="IPR034781">
    <property type="entry name" value="SAFB1_2_RBD"/>
</dbReference>
<evidence type="ECO:0000256" key="3">
    <source>
        <dbReference type="ARBA" id="ARBA00022491"/>
    </source>
</evidence>
<evidence type="ECO:0000256" key="2">
    <source>
        <dbReference type="ARBA" id="ARBA00022481"/>
    </source>
</evidence>
<dbReference type="GO" id="GO:0050684">
    <property type="term" value="P:regulation of mRNA processing"/>
    <property type="evidence" value="ECO:0007669"/>
    <property type="project" value="TreeGrafter"/>
</dbReference>
<evidence type="ECO:0000256" key="7">
    <source>
        <dbReference type="ARBA" id="ARBA00022884"/>
    </source>
</evidence>
<reference evidence="17" key="1">
    <citation type="submission" date="2023-08" db="EMBL/GenBank/DDBJ databases">
        <authorList>
            <person name="Alioto T."/>
            <person name="Alioto T."/>
            <person name="Gomez Garrido J."/>
        </authorList>
    </citation>
    <scope>NUCLEOTIDE SEQUENCE</scope>
</reference>
<keyword evidence="11" id="KW-0804">Transcription</keyword>
<evidence type="ECO:0000256" key="11">
    <source>
        <dbReference type="ARBA" id="ARBA00023163"/>
    </source>
</evidence>
<dbReference type="SUPFAM" id="SSF68906">
    <property type="entry name" value="SAP domain"/>
    <property type="match status" value="1"/>
</dbReference>
<keyword evidence="2" id="KW-0488">Methylation</keyword>
<gene>
    <name evidence="17" type="ORF">OCTVUL_1B002081</name>
</gene>
<dbReference type="SMART" id="SM00513">
    <property type="entry name" value="SAP"/>
    <property type="match status" value="1"/>
</dbReference>
<dbReference type="GO" id="GO:0003723">
    <property type="term" value="F:RNA binding"/>
    <property type="evidence" value="ECO:0007669"/>
    <property type="project" value="UniProtKB-UniRule"/>
</dbReference>
<feature type="region of interest" description="Disordered" evidence="14">
    <location>
        <begin position="793"/>
        <end position="1002"/>
    </location>
</feature>
<dbReference type="InterPro" id="IPR012677">
    <property type="entry name" value="Nucleotide-bd_a/b_plait_sf"/>
</dbReference>
<evidence type="ECO:0000256" key="12">
    <source>
        <dbReference type="ARBA" id="ARBA00023242"/>
    </source>
</evidence>
<dbReference type="PROSITE" id="PS50102">
    <property type="entry name" value="RRM"/>
    <property type="match status" value="1"/>
</dbReference>
<feature type="compositionally biased region" description="Basic and acidic residues" evidence="14">
    <location>
        <begin position="806"/>
        <end position="882"/>
    </location>
</feature>
<dbReference type="Proteomes" id="UP001162480">
    <property type="component" value="Chromosome 17"/>
</dbReference>
<feature type="region of interest" description="Disordered" evidence="14">
    <location>
        <begin position="1269"/>
        <end position="1288"/>
    </location>
</feature>
<protein>
    <submittedName>
        <fullName evidence="17">Scaffold attachment factor B1 isoform X1</fullName>
    </submittedName>
</protein>
<feature type="region of interest" description="Disordered" evidence="14">
    <location>
        <begin position="1183"/>
        <end position="1233"/>
    </location>
</feature>
<dbReference type="Gene3D" id="1.10.720.30">
    <property type="entry name" value="SAP domain"/>
    <property type="match status" value="1"/>
</dbReference>
<feature type="region of interest" description="Disordered" evidence="14">
    <location>
        <begin position="357"/>
        <end position="712"/>
    </location>
</feature>
<dbReference type="EMBL" id="OX597830">
    <property type="protein sequence ID" value="CAI9735052.1"/>
    <property type="molecule type" value="Genomic_DNA"/>
</dbReference>
<dbReference type="PANTHER" id="PTHR15683">
    <property type="entry name" value="SCAFFOLD ATTACHMENT FACTOR B-RELATED"/>
    <property type="match status" value="1"/>
</dbReference>
<dbReference type="CDD" id="cd12679">
    <property type="entry name" value="RRM_SAFB1_SAFB2"/>
    <property type="match status" value="1"/>
</dbReference>
<keyword evidence="12" id="KW-0539">Nucleus</keyword>
<feature type="domain" description="SAP" evidence="16">
    <location>
        <begin position="320"/>
        <end position="354"/>
    </location>
</feature>
<evidence type="ECO:0000256" key="14">
    <source>
        <dbReference type="SAM" id="MobiDB-lite"/>
    </source>
</evidence>
<keyword evidence="18" id="KW-1185">Reference proteome</keyword>
<accession>A0AA36FEW4</accession>
<keyword evidence="7 13" id="KW-0694">RNA-binding</keyword>
<evidence type="ECO:0000256" key="10">
    <source>
        <dbReference type="ARBA" id="ARBA00023125"/>
    </source>
</evidence>
<dbReference type="Pfam" id="PF23055">
    <property type="entry name" value="DUF7041"/>
    <property type="match status" value="1"/>
</dbReference>
<feature type="compositionally biased region" description="Basic and acidic residues" evidence="14">
    <location>
        <begin position="649"/>
        <end position="704"/>
    </location>
</feature>
<dbReference type="InterPro" id="IPR051738">
    <property type="entry name" value="SAF_Modulators"/>
</dbReference>
<name>A0AA36FEW4_OCTVU</name>
<feature type="compositionally biased region" description="Basic and acidic residues" evidence="14">
    <location>
        <begin position="954"/>
        <end position="972"/>
    </location>
</feature>
<dbReference type="SMART" id="SM00360">
    <property type="entry name" value="RRM"/>
    <property type="match status" value="1"/>
</dbReference>
<keyword evidence="8" id="KW-0007">Acetylation</keyword>
<dbReference type="PROSITE" id="PS50800">
    <property type="entry name" value="SAP"/>
    <property type="match status" value="1"/>
</dbReference>
<evidence type="ECO:0000313" key="18">
    <source>
        <dbReference type="Proteomes" id="UP001162480"/>
    </source>
</evidence>
<evidence type="ECO:0000256" key="6">
    <source>
        <dbReference type="ARBA" id="ARBA00022843"/>
    </source>
</evidence>
<evidence type="ECO:0000256" key="8">
    <source>
        <dbReference type="ARBA" id="ARBA00022990"/>
    </source>
</evidence>
<dbReference type="Gene3D" id="3.30.70.330">
    <property type="match status" value="1"/>
</dbReference>
<feature type="domain" description="RRM" evidence="15">
    <location>
        <begin position="718"/>
        <end position="796"/>
    </location>
</feature>
<feature type="compositionally biased region" description="Basic and acidic residues" evidence="14">
    <location>
        <begin position="7"/>
        <end position="24"/>
    </location>
</feature>